<reference evidence="8" key="1">
    <citation type="journal article" date="2020" name="mSystems">
        <title>Genome- and Community-Level Interaction Insights into Carbon Utilization and Element Cycling Functions of Hydrothermarchaeota in Hydrothermal Sediment.</title>
        <authorList>
            <person name="Zhou Z."/>
            <person name="Liu Y."/>
            <person name="Xu W."/>
            <person name="Pan J."/>
            <person name="Luo Z.H."/>
            <person name="Li M."/>
        </authorList>
    </citation>
    <scope>NUCLEOTIDE SEQUENCE</scope>
    <source>
        <strain evidence="8">SpSt-1183</strain>
    </source>
</reference>
<dbReference type="EMBL" id="DSBY01000296">
    <property type="protein sequence ID" value="HDS63905.1"/>
    <property type="molecule type" value="Genomic_DNA"/>
</dbReference>
<dbReference type="Pfam" id="PF01554">
    <property type="entry name" value="MatE"/>
    <property type="match status" value="1"/>
</dbReference>
<dbReference type="GO" id="GO:0042910">
    <property type="term" value="F:xenobiotic transmembrane transporter activity"/>
    <property type="evidence" value="ECO:0007669"/>
    <property type="project" value="InterPro"/>
</dbReference>
<gene>
    <name evidence="8" type="ORF">ENN52_07290</name>
</gene>
<feature type="transmembrane region" description="Helical" evidence="7">
    <location>
        <begin position="106"/>
        <end position="126"/>
    </location>
</feature>
<feature type="transmembrane region" description="Helical" evidence="7">
    <location>
        <begin position="203"/>
        <end position="227"/>
    </location>
</feature>
<dbReference type="PANTHER" id="PTHR43549">
    <property type="entry name" value="MULTIDRUG RESISTANCE PROTEIN YPNP-RELATED"/>
    <property type="match status" value="1"/>
</dbReference>
<evidence type="ECO:0000256" key="1">
    <source>
        <dbReference type="ARBA" id="ARBA00004651"/>
    </source>
</evidence>
<organism evidence="8">
    <name type="scientific">Methanofollis liminatans</name>
    <dbReference type="NCBI Taxonomy" id="2201"/>
    <lineage>
        <taxon>Archaea</taxon>
        <taxon>Methanobacteriati</taxon>
        <taxon>Methanobacteriota</taxon>
        <taxon>Stenosarchaea group</taxon>
        <taxon>Methanomicrobia</taxon>
        <taxon>Methanomicrobiales</taxon>
        <taxon>Methanomicrobiaceae</taxon>
        <taxon>Methanofollis</taxon>
    </lineage>
</organism>
<feature type="transmembrane region" description="Helical" evidence="7">
    <location>
        <begin position="179"/>
        <end position="197"/>
    </location>
</feature>
<evidence type="ECO:0000256" key="2">
    <source>
        <dbReference type="ARBA" id="ARBA00022448"/>
    </source>
</evidence>
<dbReference type="GO" id="GO:0015297">
    <property type="term" value="F:antiporter activity"/>
    <property type="evidence" value="ECO:0007669"/>
    <property type="project" value="InterPro"/>
</dbReference>
<evidence type="ECO:0000256" key="6">
    <source>
        <dbReference type="ARBA" id="ARBA00023136"/>
    </source>
</evidence>
<feature type="transmembrane region" description="Helical" evidence="7">
    <location>
        <begin position="146"/>
        <end position="167"/>
    </location>
</feature>
<keyword evidence="6 7" id="KW-0472">Membrane</keyword>
<keyword evidence="4 7" id="KW-0812">Transmembrane</keyword>
<dbReference type="GO" id="GO:0005886">
    <property type="term" value="C:plasma membrane"/>
    <property type="evidence" value="ECO:0007669"/>
    <property type="project" value="UniProtKB-SubCell"/>
</dbReference>
<evidence type="ECO:0000256" key="4">
    <source>
        <dbReference type="ARBA" id="ARBA00022692"/>
    </source>
</evidence>
<evidence type="ECO:0000256" key="5">
    <source>
        <dbReference type="ARBA" id="ARBA00022989"/>
    </source>
</evidence>
<keyword evidence="2" id="KW-0813">Transport</keyword>
<keyword evidence="5 7" id="KW-1133">Transmembrane helix</keyword>
<dbReference type="InterPro" id="IPR002528">
    <property type="entry name" value="MATE_fam"/>
</dbReference>
<protein>
    <submittedName>
        <fullName evidence="8">MATE family efflux transporter</fullName>
    </submittedName>
</protein>
<comment type="caution">
    <text evidence="8">The sequence shown here is derived from an EMBL/GenBank/DDBJ whole genome shotgun (WGS) entry which is preliminary data.</text>
</comment>
<dbReference type="InterPro" id="IPR052031">
    <property type="entry name" value="Membrane_Transporter-Flippase"/>
</dbReference>
<evidence type="ECO:0000256" key="3">
    <source>
        <dbReference type="ARBA" id="ARBA00022475"/>
    </source>
</evidence>
<proteinExistence type="predicted"/>
<dbReference type="AlphaFoldDB" id="A0A831PSZ8"/>
<feature type="non-terminal residue" evidence="8">
    <location>
        <position position="254"/>
    </location>
</feature>
<accession>A0A831PSZ8</accession>
<evidence type="ECO:0000256" key="7">
    <source>
        <dbReference type="SAM" id="Phobius"/>
    </source>
</evidence>
<evidence type="ECO:0000313" key="8">
    <source>
        <dbReference type="EMBL" id="HDS63905.1"/>
    </source>
</evidence>
<dbReference type="PANTHER" id="PTHR43549:SF2">
    <property type="entry name" value="MULTIDRUG RESISTANCE PROTEIN NORM-RELATED"/>
    <property type="match status" value="1"/>
</dbReference>
<comment type="subcellular location">
    <subcellularLocation>
        <location evidence="1">Cell membrane</location>
        <topology evidence="1">Multi-pass membrane protein</topology>
    </subcellularLocation>
</comment>
<feature type="transmembrane region" description="Helical" evidence="7">
    <location>
        <begin position="29"/>
        <end position="49"/>
    </location>
</feature>
<keyword evidence="3" id="KW-1003">Cell membrane</keyword>
<dbReference type="Proteomes" id="UP000885648">
    <property type="component" value="Unassembled WGS sequence"/>
</dbReference>
<feature type="transmembrane region" description="Helical" evidence="7">
    <location>
        <begin position="61"/>
        <end position="86"/>
    </location>
</feature>
<name>A0A831PSZ8_9EURY</name>
<sequence length="254" mass="26354">MQNTGQEPSERTGTTEGVALLTGDPKRAILKLSIPMIAAMLLMSTYNLVDAIWVAGLGSDALAAVGFMTPVFMILMGLSVGLGAGVTSAIARRIGSGNREGADNTAVHAILLSLVLSGILTLPLILLAGPVAVLLGAGDTTGLATAYGQTLFTGTVFVLFTNIAYAILRAEGDMTRTMYAMGASSIINIVLDPILIYGAGMGIAGAALATVISIALVSVVILFWFFVRKDTYVSLSRRVFSPDLSTIIDILKVG</sequence>